<protein>
    <submittedName>
        <fullName evidence="3">Uncharacterized protein</fullName>
    </submittedName>
</protein>
<dbReference type="EMBL" id="KV417363">
    <property type="protein sequence ID" value="KZO89815.1"/>
    <property type="molecule type" value="Genomic_DNA"/>
</dbReference>
<sequence length="274" mass="30850">MQVVQIWKLLRHGIDVLVSCCTPHGRLTPTIAIPRDAFCGPVTPVFPYSSPVTTAYNHSSLNWSNMNRTAEHVSERISKLSEKLSALKEFATVVRVEKELRVMRELTEQDPTFANAFEDLVRETRQMRAQTTLNVAGAPRQTAARSPGPVLLLLSDSDDEDDYSPAREQVSGRAEAAQNVRKRKYTTRGSNHQSMKEKQTLGRGTRKTLKRLDERGIRIDSDGDRIMALSDDEFKVLQEWATECKRLNPSGQLNWTDGHTKVCHVAPLPGTKRL</sequence>
<evidence type="ECO:0000256" key="1">
    <source>
        <dbReference type="SAM" id="MobiDB-lite"/>
    </source>
</evidence>
<organism evidence="3 4">
    <name type="scientific">Calocera viscosa (strain TUFC12733)</name>
    <dbReference type="NCBI Taxonomy" id="1330018"/>
    <lineage>
        <taxon>Eukaryota</taxon>
        <taxon>Fungi</taxon>
        <taxon>Dikarya</taxon>
        <taxon>Basidiomycota</taxon>
        <taxon>Agaricomycotina</taxon>
        <taxon>Dacrymycetes</taxon>
        <taxon>Dacrymycetales</taxon>
        <taxon>Dacrymycetaceae</taxon>
        <taxon>Calocera</taxon>
    </lineage>
</organism>
<accession>A0A167FT27</accession>
<evidence type="ECO:0000313" key="2">
    <source>
        <dbReference type="EMBL" id="KZO89500.1"/>
    </source>
</evidence>
<proteinExistence type="predicted"/>
<evidence type="ECO:0000313" key="4">
    <source>
        <dbReference type="Proteomes" id="UP000076738"/>
    </source>
</evidence>
<dbReference type="Proteomes" id="UP000076738">
    <property type="component" value="Unassembled WGS sequence"/>
</dbReference>
<feature type="region of interest" description="Disordered" evidence="1">
    <location>
        <begin position="155"/>
        <end position="204"/>
    </location>
</feature>
<reference evidence="3 4" key="1">
    <citation type="journal article" date="2016" name="Mol. Biol. Evol.">
        <title>Comparative Genomics of Early-Diverging Mushroom-Forming Fungi Provides Insights into the Origins of Lignocellulose Decay Capabilities.</title>
        <authorList>
            <person name="Nagy L.G."/>
            <person name="Riley R."/>
            <person name="Tritt A."/>
            <person name="Adam C."/>
            <person name="Daum C."/>
            <person name="Floudas D."/>
            <person name="Sun H."/>
            <person name="Yadav J.S."/>
            <person name="Pangilinan J."/>
            <person name="Larsson K.H."/>
            <person name="Matsuura K."/>
            <person name="Barry K."/>
            <person name="Labutti K."/>
            <person name="Kuo R."/>
            <person name="Ohm R.A."/>
            <person name="Bhattacharya S.S."/>
            <person name="Shirouzu T."/>
            <person name="Yoshinaga Y."/>
            <person name="Martin F.M."/>
            <person name="Grigoriev I.V."/>
            <person name="Hibbett D.S."/>
        </authorList>
    </citation>
    <scope>NUCLEOTIDE SEQUENCE [LARGE SCALE GENOMIC DNA]</scope>
    <source>
        <strain evidence="3 4">TUFC12733</strain>
    </source>
</reference>
<evidence type="ECO:0000313" key="3">
    <source>
        <dbReference type="EMBL" id="KZO89815.1"/>
    </source>
</evidence>
<gene>
    <name evidence="3" type="ORF">CALVIDRAFT_543240</name>
    <name evidence="2" type="ORF">CALVIDRAFT_543514</name>
</gene>
<dbReference type="EMBL" id="KV417392">
    <property type="protein sequence ID" value="KZO89500.1"/>
    <property type="molecule type" value="Genomic_DNA"/>
</dbReference>
<dbReference type="AlphaFoldDB" id="A0A167FT27"/>
<keyword evidence="4" id="KW-1185">Reference proteome</keyword>
<name>A0A167FT27_CALVF</name>